<evidence type="ECO:0000313" key="5">
    <source>
        <dbReference type="Proteomes" id="UP000181985"/>
    </source>
</evidence>
<evidence type="ECO:0000256" key="1">
    <source>
        <dbReference type="ARBA" id="ARBA00023186"/>
    </source>
</evidence>
<dbReference type="KEGG" id="hsi:BOX17_16070"/>
<organism evidence="4 5">
    <name type="scientific">Halomonas aestuarii</name>
    <dbReference type="NCBI Taxonomy" id="1897729"/>
    <lineage>
        <taxon>Bacteria</taxon>
        <taxon>Pseudomonadati</taxon>
        <taxon>Pseudomonadota</taxon>
        <taxon>Gammaproteobacteria</taxon>
        <taxon>Oceanospirillales</taxon>
        <taxon>Halomonadaceae</taxon>
        <taxon>Halomonas</taxon>
    </lineage>
</organism>
<keyword evidence="5" id="KW-1185">Reference proteome</keyword>
<protein>
    <recommendedName>
        <fullName evidence="3">J domain-containing protein</fullName>
    </recommendedName>
</protein>
<dbReference type="SUPFAM" id="SSF46565">
    <property type="entry name" value="Chaperone J-domain"/>
    <property type="match status" value="1"/>
</dbReference>
<dbReference type="CDD" id="cd07177">
    <property type="entry name" value="terB_like"/>
    <property type="match status" value="1"/>
</dbReference>
<dbReference type="InterPro" id="IPR001623">
    <property type="entry name" value="DnaJ_domain"/>
</dbReference>
<proteinExistence type="predicted"/>
<reference evidence="5" key="1">
    <citation type="submission" date="2016-11" db="EMBL/GenBank/DDBJ databases">
        <title>Halolamina sediminis sp. nov., an extremely halophilic archaeon isolated from solar salt.</title>
        <authorList>
            <person name="Koh H.-W."/>
            <person name="Rani S."/>
            <person name="Park S.-J."/>
        </authorList>
    </citation>
    <scope>NUCLEOTIDE SEQUENCE [LARGE SCALE GENOMIC DNA]</scope>
    <source>
        <strain evidence="5">Hb3</strain>
    </source>
</reference>
<dbReference type="SUPFAM" id="SSF158682">
    <property type="entry name" value="TerB-like"/>
    <property type="match status" value="1"/>
</dbReference>
<name>A0A1J0VJX5_9GAMM</name>
<gene>
    <name evidence="4" type="ORF">BOX17_16070</name>
</gene>
<evidence type="ECO:0000313" key="4">
    <source>
        <dbReference type="EMBL" id="APE32340.1"/>
    </source>
</evidence>
<dbReference type="EMBL" id="CP018139">
    <property type="protein sequence ID" value="APE32340.1"/>
    <property type="molecule type" value="Genomic_DNA"/>
</dbReference>
<feature type="compositionally biased region" description="Basic and acidic residues" evidence="2">
    <location>
        <begin position="158"/>
        <end position="178"/>
    </location>
</feature>
<dbReference type="Pfam" id="PF00226">
    <property type="entry name" value="DnaJ"/>
    <property type="match status" value="1"/>
</dbReference>
<dbReference type="PROSITE" id="PS50076">
    <property type="entry name" value="DNAJ_2"/>
    <property type="match status" value="1"/>
</dbReference>
<evidence type="ECO:0000259" key="3">
    <source>
        <dbReference type="PROSITE" id="PS50076"/>
    </source>
</evidence>
<dbReference type="PRINTS" id="PR00625">
    <property type="entry name" value="JDOMAIN"/>
</dbReference>
<dbReference type="Gene3D" id="1.10.287.110">
    <property type="entry name" value="DnaJ domain"/>
    <property type="match status" value="1"/>
</dbReference>
<dbReference type="AlphaFoldDB" id="A0A1J0VJX5"/>
<dbReference type="InterPro" id="IPR007791">
    <property type="entry name" value="DjlA_N"/>
</dbReference>
<feature type="region of interest" description="Disordered" evidence="2">
    <location>
        <begin position="158"/>
        <end position="185"/>
    </location>
</feature>
<accession>A0A1J0VJX5</accession>
<sequence>MGSANNLFSEFERELLTSENQLGASMLLILAWLASADGHIDAQEREQFQEIVSSSKTKISTEYVIKVASSGDTIALQLACEILAEEMKGERAILLIQLAIGMAMADGNISPEEVHIIRFLSDLVNVSSKALDALFIELTGHSCPDILDLSRKDAWSQKKKKSQEDSSRQSGHQEEQSYHSRGGSESGAYARDFSFKEANALGILGLEPGATKQDIKRSYRRMAQIHHPDRYISLGDEAVTAATSHFQKINDAYEYLMRYA</sequence>
<dbReference type="InterPro" id="IPR036869">
    <property type="entry name" value="J_dom_sf"/>
</dbReference>
<evidence type="ECO:0000256" key="2">
    <source>
        <dbReference type="SAM" id="MobiDB-lite"/>
    </source>
</evidence>
<dbReference type="InterPro" id="IPR050817">
    <property type="entry name" value="DjlA_DnaK_co-chaperone"/>
</dbReference>
<dbReference type="RefSeq" id="WP_071946394.1">
    <property type="nucleotide sequence ID" value="NZ_CP018139.1"/>
</dbReference>
<keyword evidence="1" id="KW-0143">Chaperone</keyword>
<dbReference type="SMART" id="SM00271">
    <property type="entry name" value="DnaJ"/>
    <property type="match status" value="1"/>
</dbReference>
<dbReference type="PANTHER" id="PTHR24074">
    <property type="entry name" value="CO-CHAPERONE PROTEIN DJLA"/>
    <property type="match status" value="1"/>
</dbReference>
<dbReference type="InterPro" id="IPR029024">
    <property type="entry name" value="TerB-like"/>
</dbReference>
<feature type="domain" description="J" evidence="3">
    <location>
        <begin position="199"/>
        <end position="260"/>
    </location>
</feature>
<dbReference type="OrthoDB" id="581986at2"/>
<dbReference type="Gene3D" id="1.10.3680.10">
    <property type="entry name" value="TerB-like"/>
    <property type="match status" value="1"/>
</dbReference>
<dbReference type="CDD" id="cd06257">
    <property type="entry name" value="DnaJ"/>
    <property type="match status" value="1"/>
</dbReference>
<dbReference type="Proteomes" id="UP000181985">
    <property type="component" value="Chromosome"/>
</dbReference>
<dbReference type="Pfam" id="PF05099">
    <property type="entry name" value="TerB"/>
    <property type="match status" value="1"/>
</dbReference>